<keyword evidence="2" id="KW-0472">Membrane</keyword>
<keyword evidence="2" id="KW-1133">Transmembrane helix</keyword>
<dbReference type="Gene3D" id="1.10.530.10">
    <property type="match status" value="1"/>
</dbReference>
<evidence type="ECO:0000313" key="3">
    <source>
        <dbReference type="EMBL" id="KAF2480303.1"/>
    </source>
</evidence>
<dbReference type="GeneID" id="54475603"/>
<dbReference type="RefSeq" id="XP_033586873.1">
    <property type="nucleotide sequence ID" value="XM_033734601.1"/>
</dbReference>
<gene>
    <name evidence="3" type="ORF">BDY17DRAFT_303605</name>
</gene>
<dbReference type="Proteomes" id="UP000799767">
    <property type="component" value="Unassembled WGS sequence"/>
</dbReference>
<dbReference type="AlphaFoldDB" id="A0A6A6PLE5"/>
<reference evidence="3" key="1">
    <citation type="journal article" date="2020" name="Stud. Mycol.">
        <title>101 Dothideomycetes genomes: a test case for predicting lifestyles and emergence of pathogens.</title>
        <authorList>
            <person name="Haridas S."/>
            <person name="Albert R."/>
            <person name="Binder M."/>
            <person name="Bloem J."/>
            <person name="Labutti K."/>
            <person name="Salamov A."/>
            <person name="Andreopoulos B."/>
            <person name="Baker S."/>
            <person name="Barry K."/>
            <person name="Bills G."/>
            <person name="Bluhm B."/>
            <person name="Cannon C."/>
            <person name="Castanera R."/>
            <person name="Culley D."/>
            <person name="Daum C."/>
            <person name="Ezra D."/>
            <person name="Gonzalez J."/>
            <person name="Henrissat B."/>
            <person name="Kuo A."/>
            <person name="Liang C."/>
            <person name="Lipzen A."/>
            <person name="Lutzoni F."/>
            <person name="Magnuson J."/>
            <person name="Mondo S."/>
            <person name="Nolan M."/>
            <person name="Ohm R."/>
            <person name="Pangilinan J."/>
            <person name="Park H.-J."/>
            <person name="Ramirez L."/>
            <person name="Alfaro M."/>
            <person name="Sun H."/>
            <person name="Tritt A."/>
            <person name="Yoshinaga Y."/>
            <person name="Zwiers L.-H."/>
            <person name="Turgeon B."/>
            <person name="Goodwin S."/>
            <person name="Spatafora J."/>
            <person name="Crous P."/>
            <person name="Grigoriev I."/>
        </authorList>
    </citation>
    <scope>NUCLEOTIDE SEQUENCE</scope>
    <source>
        <strain evidence="3">CBS 113389</strain>
    </source>
</reference>
<evidence type="ECO:0000313" key="4">
    <source>
        <dbReference type="Proteomes" id="UP000799767"/>
    </source>
</evidence>
<organism evidence="3 4">
    <name type="scientific">Neohortaea acidophila</name>
    <dbReference type="NCBI Taxonomy" id="245834"/>
    <lineage>
        <taxon>Eukaryota</taxon>
        <taxon>Fungi</taxon>
        <taxon>Dikarya</taxon>
        <taxon>Ascomycota</taxon>
        <taxon>Pezizomycotina</taxon>
        <taxon>Dothideomycetes</taxon>
        <taxon>Dothideomycetidae</taxon>
        <taxon>Mycosphaerellales</taxon>
        <taxon>Teratosphaeriaceae</taxon>
        <taxon>Neohortaea</taxon>
    </lineage>
</organism>
<sequence>MPRIDHYSHHDDPALYFQRLQSYSSSKPSFSRPSSLAPWSHSGVSKASESDVESASSRGRTESAVSVESASYLDSEADSVYAEKAAWRAQSEGSRRRHTFGDSEKEGWSRRRKVVICSIAALVLILIIVIPVVVHEQQTAFHYTPSSAQVTNATAFTTGGATHNSANDMQDGIGAGQDKYTYYSGPASSFPPATTWISFENMWTSNLPSMQTSCSALHAGQDNTIAQIADIYTAIQSRANASLVDHRFILAIVLQESHGCVHVPTTHSSTGVPNPGLMQSHAGSSFSPAHQAESILAMVQDGTQGTPSGAGLVQNLNLYGDPYVAARGYNSGYMAASGDLSDAAGATACYVSDVANRLTGWVDAPSTCPGDESS</sequence>
<protein>
    <recommendedName>
        <fullName evidence="5">Transglycosylase SLT domain-containing protein</fullName>
    </recommendedName>
</protein>
<feature type="compositionally biased region" description="Polar residues" evidence="1">
    <location>
        <begin position="42"/>
        <end position="61"/>
    </location>
</feature>
<evidence type="ECO:0000256" key="2">
    <source>
        <dbReference type="SAM" id="Phobius"/>
    </source>
</evidence>
<evidence type="ECO:0000256" key="1">
    <source>
        <dbReference type="SAM" id="MobiDB-lite"/>
    </source>
</evidence>
<feature type="transmembrane region" description="Helical" evidence="2">
    <location>
        <begin position="114"/>
        <end position="134"/>
    </location>
</feature>
<keyword evidence="2" id="KW-0812">Transmembrane</keyword>
<evidence type="ECO:0008006" key="5">
    <source>
        <dbReference type="Google" id="ProtNLM"/>
    </source>
</evidence>
<dbReference type="EMBL" id="MU001640">
    <property type="protein sequence ID" value="KAF2480303.1"/>
    <property type="molecule type" value="Genomic_DNA"/>
</dbReference>
<feature type="region of interest" description="Disordered" evidence="1">
    <location>
        <begin position="30"/>
        <end position="61"/>
    </location>
</feature>
<proteinExistence type="predicted"/>
<keyword evidence="4" id="KW-1185">Reference proteome</keyword>
<dbReference type="OrthoDB" id="1193027at2759"/>
<name>A0A6A6PLE5_9PEZI</name>
<accession>A0A6A6PLE5</accession>